<protein>
    <submittedName>
        <fullName evidence="1">Uncharacterized protein</fullName>
    </submittedName>
</protein>
<evidence type="ECO:0000313" key="2">
    <source>
        <dbReference type="Proteomes" id="UP000193710"/>
    </source>
</evidence>
<proteinExistence type="predicted"/>
<reference evidence="1 2" key="1">
    <citation type="submission" date="2016-01" db="EMBL/GenBank/DDBJ databases">
        <title>The new phylogeny of the genus Mycobacterium.</title>
        <authorList>
            <person name="Tarcisio F."/>
            <person name="Conor M."/>
            <person name="Antonella G."/>
            <person name="Elisabetta G."/>
            <person name="Giulia F.S."/>
            <person name="Sara T."/>
            <person name="Anna F."/>
            <person name="Clotilde B."/>
            <person name="Roberto B."/>
            <person name="Veronica D.S."/>
            <person name="Fabio R."/>
            <person name="Monica P."/>
            <person name="Olivier J."/>
            <person name="Enrico T."/>
            <person name="Nicola S."/>
        </authorList>
    </citation>
    <scope>NUCLEOTIDE SEQUENCE [LARGE SCALE GENOMIC DNA]</scope>
    <source>
        <strain evidence="1 2">DSM 44626</strain>
    </source>
</reference>
<dbReference type="Proteomes" id="UP000193710">
    <property type="component" value="Unassembled WGS sequence"/>
</dbReference>
<organism evidence="1 2">
    <name type="scientific">Mycobacterium triplex</name>
    <dbReference type="NCBI Taxonomy" id="47839"/>
    <lineage>
        <taxon>Bacteria</taxon>
        <taxon>Bacillati</taxon>
        <taxon>Actinomycetota</taxon>
        <taxon>Actinomycetes</taxon>
        <taxon>Mycobacteriales</taxon>
        <taxon>Mycobacteriaceae</taxon>
        <taxon>Mycobacterium</taxon>
        <taxon>Mycobacterium simiae complex</taxon>
    </lineage>
</organism>
<sequence length="188" mass="21692">MMTTESTVSYFRRSAGVDVTETLRDEMVHDNFKVGTDITDLLGIEHHPARHATTKTIKMRDRDILATDDTVLASLSGMSTTVTKMTDPHDGAQWLFIAFTYLVTSRGWRTGRGWPSGEPLGVPHGLYFLNRDSGPIFSWGFPSRDFTTECGWNQHMVYYPVRDHDYVSWFSDWHRVSWRLSEGWFYPC</sequence>
<accession>A0ABX3VZZ4</accession>
<evidence type="ECO:0000313" key="1">
    <source>
        <dbReference type="EMBL" id="ORX00502.1"/>
    </source>
</evidence>
<gene>
    <name evidence="1" type="ORF">AWC29_25045</name>
</gene>
<keyword evidence="2" id="KW-1185">Reference proteome</keyword>
<name>A0ABX3VZZ4_9MYCO</name>
<comment type="caution">
    <text evidence="1">The sequence shown here is derived from an EMBL/GenBank/DDBJ whole genome shotgun (WGS) entry which is preliminary data.</text>
</comment>
<dbReference type="EMBL" id="LQPY01000035">
    <property type="protein sequence ID" value="ORX00502.1"/>
    <property type="molecule type" value="Genomic_DNA"/>
</dbReference>